<name>A0A317XZH2_9BASI</name>
<organism evidence="1 2">
    <name type="scientific">Testicularia cyperi</name>
    <dbReference type="NCBI Taxonomy" id="1882483"/>
    <lineage>
        <taxon>Eukaryota</taxon>
        <taxon>Fungi</taxon>
        <taxon>Dikarya</taxon>
        <taxon>Basidiomycota</taxon>
        <taxon>Ustilaginomycotina</taxon>
        <taxon>Ustilaginomycetes</taxon>
        <taxon>Ustilaginales</taxon>
        <taxon>Anthracoideaceae</taxon>
        <taxon>Testicularia</taxon>
    </lineage>
</organism>
<evidence type="ECO:0000313" key="1">
    <source>
        <dbReference type="EMBL" id="PWZ03522.1"/>
    </source>
</evidence>
<evidence type="ECO:0000313" key="2">
    <source>
        <dbReference type="Proteomes" id="UP000246740"/>
    </source>
</evidence>
<reference evidence="1 2" key="1">
    <citation type="journal article" date="2018" name="Mol. Biol. Evol.">
        <title>Broad Genomic Sampling Reveals a Smut Pathogenic Ancestry of the Fungal Clade Ustilaginomycotina.</title>
        <authorList>
            <person name="Kijpornyongpan T."/>
            <person name="Mondo S.J."/>
            <person name="Barry K."/>
            <person name="Sandor L."/>
            <person name="Lee J."/>
            <person name="Lipzen A."/>
            <person name="Pangilinan J."/>
            <person name="LaButti K."/>
            <person name="Hainaut M."/>
            <person name="Henrissat B."/>
            <person name="Grigoriev I.V."/>
            <person name="Spatafora J.W."/>
            <person name="Aime M.C."/>
        </authorList>
    </citation>
    <scope>NUCLEOTIDE SEQUENCE [LARGE SCALE GENOMIC DNA]</scope>
    <source>
        <strain evidence="1 2">MCA 3645</strain>
    </source>
</reference>
<protein>
    <submittedName>
        <fullName evidence="1">Uncharacterized protein</fullName>
    </submittedName>
</protein>
<dbReference type="Proteomes" id="UP000246740">
    <property type="component" value="Unassembled WGS sequence"/>
</dbReference>
<accession>A0A317XZH2</accession>
<dbReference type="EMBL" id="KZ819188">
    <property type="protein sequence ID" value="PWZ03522.1"/>
    <property type="molecule type" value="Genomic_DNA"/>
</dbReference>
<sequence length="192" mass="21413">MLTHFLLIRTATLPLRRRATDLDHSVAVVAAILGWPHLLIILTSDPHRCYIHQPSWHSRRLSLTSALQDLVKQTRFSALGIADKELLHRSVGSLRLAVPPTIKLLLGQNAIALVIHQRHQRGQHILVCMQSCQSRQSCANPAVSRSVLYASPFIIPRRTPFPVHSTLPSVTSTALPRINLHAAPLVLSHHRL</sequence>
<dbReference type="AlphaFoldDB" id="A0A317XZH2"/>
<proteinExistence type="predicted"/>
<keyword evidence="2" id="KW-1185">Reference proteome</keyword>
<gene>
    <name evidence="1" type="ORF">BCV70DRAFT_18752</name>
</gene>
<dbReference type="InParanoid" id="A0A317XZH2"/>